<comment type="caution">
    <text evidence="1">The sequence shown here is derived from an EMBL/GenBank/DDBJ whole genome shotgun (WGS) entry which is preliminary data.</text>
</comment>
<reference evidence="1 2" key="1">
    <citation type="submission" date="2020-07" db="EMBL/GenBank/DDBJ databases">
        <title>Genomic Encyclopedia of Type Strains, Phase IV (KMG-IV): sequencing the most valuable type-strain genomes for metagenomic binning, comparative biology and taxonomic classification.</title>
        <authorList>
            <person name="Goeker M."/>
        </authorList>
    </citation>
    <scope>NUCLEOTIDE SEQUENCE [LARGE SCALE GENOMIC DNA]</scope>
    <source>
        <strain evidence="1 2">DSM 29043</strain>
    </source>
</reference>
<name>A0A7Y9XVL2_9SPHN</name>
<organism evidence="1 2">
    <name type="scientific">Novosphingobium marinum</name>
    <dbReference type="NCBI Taxonomy" id="1514948"/>
    <lineage>
        <taxon>Bacteria</taxon>
        <taxon>Pseudomonadati</taxon>
        <taxon>Pseudomonadota</taxon>
        <taxon>Alphaproteobacteria</taxon>
        <taxon>Sphingomonadales</taxon>
        <taxon>Sphingomonadaceae</taxon>
        <taxon>Novosphingobium</taxon>
    </lineage>
</organism>
<dbReference type="AlphaFoldDB" id="A0A7Y9XVL2"/>
<protein>
    <submittedName>
        <fullName evidence="1">Uncharacterized protein</fullName>
    </submittedName>
</protein>
<dbReference type="EMBL" id="JACBZF010000002">
    <property type="protein sequence ID" value="NYH95426.1"/>
    <property type="molecule type" value="Genomic_DNA"/>
</dbReference>
<evidence type="ECO:0000313" key="1">
    <source>
        <dbReference type="EMBL" id="NYH95426.1"/>
    </source>
</evidence>
<evidence type="ECO:0000313" key="2">
    <source>
        <dbReference type="Proteomes" id="UP000522081"/>
    </source>
</evidence>
<sequence>MAHSVHDKIKANLASVNGARVRADKQLSDLNIALSMSDLCQTIAVQAAMQAAMMGVAGKLGGLAKAKYAAQTEAAALMEVSAAKAMQLTRVNPIKALIAPIAIRVAVGSTVVVAKKALSSYKTGDDFLDADLALNLAVTAILGIAGQPGAPVKGFVLTGPGVKSLQAFAQTMALGNKIYNFKPTAEDKKLRELLMANKQKLVGEIRRATEEAQAVAVEWATQNQQSIAKQAGKEVDTINFVDRLNLTTKLTSGAKMSEFMRNCVRACIMAETRYALWLAVRNAVLDIETKGKNLSAGVKAVT</sequence>
<keyword evidence="2" id="KW-1185">Reference proteome</keyword>
<dbReference type="RefSeq" id="WP_179407278.1">
    <property type="nucleotide sequence ID" value="NZ_BMGF01000002.1"/>
</dbReference>
<proteinExistence type="predicted"/>
<dbReference type="Proteomes" id="UP000522081">
    <property type="component" value="Unassembled WGS sequence"/>
</dbReference>
<accession>A0A7Y9XVL2</accession>
<gene>
    <name evidence="1" type="ORF">FHS75_001745</name>
</gene>